<dbReference type="OrthoDB" id="3902805at2"/>
<dbReference type="PANTHER" id="PTHR31616">
    <property type="entry name" value="TREHALASE"/>
    <property type="match status" value="1"/>
</dbReference>
<dbReference type="InterPro" id="IPR011613">
    <property type="entry name" value="GH15-like"/>
</dbReference>
<dbReference type="InterPro" id="IPR012341">
    <property type="entry name" value="6hp_glycosidase-like_sf"/>
</dbReference>
<sequence length="604" mass="67431">MTTPCIEDYALLGDCRSAALVSKDGSVDWFCVPRFDSGAVFAAILGDVENGRWKIAPSGPDATAHRAYRPGTMVLETEWTTPQGRARVVDFMPVGGAGPALVRMVEGIEGEVTFDLDLVMRFDYGLTVPWVRTVDDTTMTATSGATMLSLRCNVEMKNVNMHSRARFAVRPGKEQVFCLAYQISWEPLADPFDPLKALDDTAGFWRDFAGRCPRVDGWTELVERSLLTLKALTFAPTGGMVAAPTTSLPETIGGGRNWDYRYCWLRDSSMMLMAFLELGYLDEAVKWRDWLLRAIAGDPAQTQIMYGVAGERITVEWEADWLAGFRDSRPVRIGNAAADQLQLDVYGEVAEMLNMAREGGLKSHDEAENLIETFLPYLERSWHLPDDGIWETRSERQHYVHSKVMCWVAFDRGSRQKEAPPEKRAHWREVARRIHAEVCKKGFDKAENTFVQSYGSKAVDASLLQIALTGFLPADDPRVAGTVAAIERHLMPDGLVMRYDATATDDGVSTDEEGTFLICTFWLIDTYVLMGRREDARRLFDRVSALVNDVGLLAEEYDTKTGRMLGNFPQAFSHVGLILSALNLSRDEAPVDKRACAEPETQEA</sequence>
<dbReference type="InterPro" id="IPR045582">
    <property type="entry name" value="Trehalase-like_N"/>
</dbReference>
<feature type="domain" description="Trehalase-like N-terminal" evidence="2">
    <location>
        <begin position="3"/>
        <end position="176"/>
    </location>
</feature>
<evidence type="ECO:0000259" key="1">
    <source>
        <dbReference type="Pfam" id="PF00723"/>
    </source>
</evidence>
<dbReference type="EMBL" id="AMGO01000047">
    <property type="protein sequence ID" value="EKE43816.1"/>
    <property type="molecule type" value="Genomic_DNA"/>
</dbReference>
<feature type="domain" description="GH15-like" evidence="1">
    <location>
        <begin position="220"/>
        <end position="578"/>
    </location>
</feature>
<keyword evidence="3" id="KW-0378">Hydrolase</keyword>
<keyword evidence="4" id="KW-1185">Reference proteome</keyword>
<gene>
    <name evidence="3" type="ORF">OCGS_2150</name>
</gene>
<dbReference type="PATRIC" id="fig|1231392.3.peg.2162"/>
<dbReference type="SUPFAM" id="SSF48208">
    <property type="entry name" value="Six-hairpin glycosidases"/>
    <property type="match status" value="1"/>
</dbReference>
<proteinExistence type="predicted"/>
<evidence type="ECO:0000313" key="4">
    <source>
        <dbReference type="Proteomes" id="UP000006765"/>
    </source>
</evidence>
<evidence type="ECO:0000313" key="3">
    <source>
        <dbReference type="EMBL" id="EKE43816.1"/>
    </source>
</evidence>
<dbReference type="STRING" id="1231392.OCGS_2150"/>
<organism evidence="3 4">
    <name type="scientific">Oceaniovalibus guishaninsula JLT2003</name>
    <dbReference type="NCBI Taxonomy" id="1231392"/>
    <lineage>
        <taxon>Bacteria</taxon>
        <taxon>Pseudomonadati</taxon>
        <taxon>Pseudomonadota</taxon>
        <taxon>Alphaproteobacteria</taxon>
        <taxon>Rhodobacterales</taxon>
        <taxon>Roseobacteraceae</taxon>
        <taxon>Oceaniovalibus</taxon>
    </lineage>
</organism>
<dbReference type="RefSeq" id="WP_007427302.1">
    <property type="nucleotide sequence ID" value="NZ_AMGO01000047.1"/>
</dbReference>
<reference evidence="3 4" key="1">
    <citation type="journal article" date="2012" name="J. Bacteriol.">
        <title>Draft Genome Sequence of Oceaniovalibus guishaninsula JLT2003T.</title>
        <authorList>
            <person name="Tang K."/>
            <person name="Liu K."/>
            <person name="Jiao N."/>
        </authorList>
    </citation>
    <scope>NUCLEOTIDE SEQUENCE [LARGE SCALE GENOMIC DNA]</scope>
    <source>
        <strain evidence="3 4">JLT2003</strain>
    </source>
</reference>
<dbReference type="Pfam" id="PF00723">
    <property type="entry name" value="Glyco_hydro_15"/>
    <property type="match status" value="1"/>
</dbReference>
<dbReference type="GO" id="GO:0004553">
    <property type="term" value="F:hydrolase activity, hydrolyzing O-glycosyl compounds"/>
    <property type="evidence" value="ECO:0007669"/>
    <property type="project" value="UniProtKB-ARBA"/>
</dbReference>
<dbReference type="PANTHER" id="PTHR31616:SF0">
    <property type="entry name" value="GLUCAN 1,4-ALPHA-GLUCOSIDASE"/>
    <property type="match status" value="1"/>
</dbReference>
<dbReference type="GO" id="GO:0005975">
    <property type="term" value="P:carbohydrate metabolic process"/>
    <property type="evidence" value="ECO:0007669"/>
    <property type="project" value="InterPro"/>
</dbReference>
<dbReference type="Proteomes" id="UP000006765">
    <property type="component" value="Unassembled WGS sequence"/>
</dbReference>
<comment type="caution">
    <text evidence="3">The sequence shown here is derived from an EMBL/GenBank/DDBJ whole genome shotgun (WGS) entry which is preliminary data.</text>
</comment>
<dbReference type="Gene3D" id="1.50.10.10">
    <property type="match status" value="1"/>
</dbReference>
<dbReference type="eggNOG" id="COG3387">
    <property type="taxonomic scope" value="Bacteria"/>
</dbReference>
<protein>
    <submittedName>
        <fullName evidence="3">Glycosyl hydrolase, family 15</fullName>
    </submittedName>
</protein>
<dbReference type="AlphaFoldDB" id="K2GM58"/>
<dbReference type="InterPro" id="IPR008928">
    <property type="entry name" value="6-hairpin_glycosidase_sf"/>
</dbReference>
<accession>K2GM58</accession>
<name>K2GM58_9RHOB</name>
<dbReference type="Pfam" id="PF19291">
    <property type="entry name" value="TREH_N"/>
    <property type="match status" value="1"/>
</dbReference>
<evidence type="ECO:0000259" key="2">
    <source>
        <dbReference type="Pfam" id="PF19291"/>
    </source>
</evidence>